<dbReference type="EMBL" id="PJEX01000389">
    <property type="protein sequence ID" value="TKW50503.1"/>
    <property type="molecule type" value="Genomic_DNA"/>
</dbReference>
<feature type="region of interest" description="Disordered" evidence="1">
    <location>
        <begin position="1"/>
        <end position="69"/>
    </location>
</feature>
<dbReference type="Proteomes" id="UP000310108">
    <property type="component" value="Unassembled WGS sequence"/>
</dbReference>
<organism evidence="2 3">
    <name type="scientific">Colletotrichum tanaceti</name>
    <dbReference type="NCBI Taxonomy" id="1306861"/>
    <lineage>
        <taxon>Eukaryota</taxon>
        <taxon>Fungi</taxon>
        <taxon>Dikarya</taxon>
        <taxon>Ascomycota</taxon>
        <taxon>Pezizomycotina</taxon>
        <taxon>Sordariomycetes</taxon>
        <taxon>Hypocreomycetidae</taxon>
        <taxon>Glomerellales</taxon>
        <taxon>Glomerellaceae</taxon>
        <taxon>Colletotrichum</taxon>
        <taxon>Colletotrichum destructivum species complex</taxon>
    </lineage>
</organism>
<accession>A0A4U6X675</accession>
<evidence type="ECO:0000256" key="1">
    <source>
        <dbReference type="SAM" id="MobiDB-lite"/>
    </source>
</evidence>
<evidence type="ECO:0000313" key="3">
    <source>
        <dbReference type="Proteomes" id="UP000310108"/>
    </source>
</evidence>
<proteinExistence type="predicted"/>
<gene>
    <name evidence="2" type="ORF">CTA1_10715</name>
</gene>
<comment type="caution">
    <text evidence="2">The sequence shown here is derived from an EMBL/GenBank/DDBJ whole genome shotgun (WGS) entry which is preliminary data.</text>
</comment>
<protein>
    <submittedName>
        <fullName evidence="2">Uncharacterized protein</fullName>
    </submittedName>
</protein>
<reference evidence="2 3" key="1">
    <citation type="journal article" date="2019" name="PLoS ONE">
        <title>Comparative genome analysis indicates high evolutionary potential of pathogenicity genes in Colletotrichum tanaceti.</title>
        <authorList>
            <person name="Lelwala R.V."/>
            <person name="Korhonen P.K."/>
            <person name="Young N.D."/>
            <person name="Scott J.B."/>
            <person name="Ades P.A."/>
            <person name="Gasser R.B."/>
            <person name="Taylor P.W.J."/>
        </authorList>
    </citation>
    <scope>NUCLEOTIDE SEQUENCE [LARGE SCALE GENOMIC DNA]</scope>
    <source>
        <strain evidence="2">BRIP57314</strain>
    </source>
</reference>
<dbReference type="AlphaFoldDB" id="A0A4U6X675"/>
<evidence type="ECO:0000313" key="2">
    <source>
        <dbReference type="EMBL" id="TKW50503.1"/>
    </source>
</evidence>
<keyword evidence="3" id="KW-1185">Reference proteome</keyword>
<sequence>MADVRGVLLVWPRGTPDSGQRHSRGAAQPWPRSSFVKASKRGRAAADVGAIRPGTGAEAEEQPRHRRRVPLARLQETRLPLESGHIGIGPGIEVQGHHVGEEVVVVVVVVSLEGPAEEQERRVPVEETPLAAR</sequence>
<name>A0A4U6X675_9PEZI</name>